<dbReference type="AlphaFoldDB" id="A0AAV8DD13"/>
<name>A0AAV8DD13_9POAL</name>
<dbReference type="InterPro" id="IPR001680">
    <property type="entry name" value="WD40_rpt"/>
</dbReference>
<feature type="region of interest" description="Disordered" evidence="4">
    <location>
        <begin position="1"/>
        <end position="21"/>
    </location>
</feature>
<dbReference type="PROSITE" id="PS50294">
    <property type="entry name" value="WD_REPEATS_REGION"/>
    <property type="match status" value="1"/>
</dbReference>
<proteinExistence type="predicted"/>
<protein>
    <submittedName>
        <fullName evidence="5">DDB1-and CUL4-associated factor 8</fullName>
    </submittedName>
</protein>
<evidence type="ECO:0000256" key="2">
    <source>
        <dbReference type="ARBA" id="ARBA00022737"/>
    </source>
</evidence>
<dbReference type="Pfam" id="PF00400">
    <property type="entry name" value="WD40"/>
    <property type="match status" value="2"/>
</dbReference>
<dbReference type="Proteomes" id="UP001140206">
    <property type="component" value="Chromosome 4"/>
</dbReference>
<evidence type="ECO:0000256" key="3">
    <source>
        <dbReference type="PROSITE-ProRule" id="PRU00221"/>
    </source>
</evidence>
<comment type="caution">
    <text evidence="5">The sequence shown here is derived from an EMBL/GenBank/DDBJ whole genome shotgun (WGS) entry which is preliminary data.</text>
</comment>
<dbReference type="PROSITE" id="PS50082">
    <property type="entry name" value="WD_REPEATS_2"/>
    <property type="match status" value="1"/>
</dbReference>
<dbReference type="SMART" id="SM00320">
    <property type="entry name" value="WD40"/>
    <property type="match status" value="6"/>
</dbReference>
<dbReference type="PANTHER" id="PTHR15574">
    <property type="entry name" value="WD REPEAT DOMAIN-CONTAINING FAMILY"/>
    <property type="match status" value="1"/>
</dbReference>
<reference evidence="5" key="1">
    <citation type="submission" date="2022-08" db="EMBL/GenBank/DDBJ databases">
        <authorList>
            <person name="Marques A."/>
        </authorList>
    </citation>
    <scope>NUCLEOTIDE SEQUENCE</scope>
    <source>
        <strain evidence="5">RhyPub2mFocal</strain>
        <tissue evidence="5">Leaves</tissue>
    </source>
</reference>
<dbReference type="SUPFAM" id="SSF50978">
    <property type="entry name" value="WD40 repeat-like"/>
    <property type="match status" value="1"/>
</dbReference>
<feature type="repeat" description="WD" evidence="3">
    <location>
        <begin position="66"/>
        <end position="98"/>
    </location>
</feature>
<dbReference type="GO" id="GO:0080008">
    <property type="term" value="C:Cul4-RING E3 ubiquitin ligase complex"/>
    <property type="evidence" value="ECO:0007669"/>
    <property type="project" value="TreeGrafter"/>
</dbReference>
<dbReference type="GO" id="GO:0005737">
    <property type="term" value="C:cytoplasm"/>
    <property type="evidence" value="ECO:0007669"/>
    <property type="project" value="TreeGrafter"/>
</dbReference>
<evidence type="ECO:0000256" key="4">
    <source>
        <dbReference type="SAM" id="MobiDB-lite"/>
    </source>
</evidence>
<dbReference type="InterPro" id="IPR015943">
    <property type="entry name" value="WD40/YVTN_repeat-like_dom_sf"/>
</dbReference>
<dbReference type="PANTHER" id="PTHR15574:SF65">
    <property type="entry name" value="TRANSDUCIN_WD40 REPEAT-LIKE SUPERFAMILY PROTEIN"/>
    <property type="match status" value="1"/>
</dbReference>
<gene>
    <name evidence="5" type="ORF">LUZ62_074543</name>
</gene>
<dbReference type="Gene3D" id="2.130.10.10">
    <property type="entry name" value="YVTN repeat-like/Quinoprotein amine dehydrogenase"/>
    <property type="match status" value="1"/>
</dbReference>
<dbReference type="InterPro" id="IPR036322">
    <property type="entry name" value="WD40_repeat_dom_sf"/>
</dbReference>
<evidence type="ECO:0000313" key="5">
    <source>
        <dbReference type="EMBL" id="KAJ4764168.1"/>
    </source>
</evidence>
<accession>A0AAV8DD13</accession>
<sequence length="488" mass="54762">MAETDRAGPSEERTEVELEEKPYHDKTSAFCEIRKRELGLSQPTGFSRRVGGSEALVKRMTEYGKLHGHKGCVNTVCFNSKGDILVSGSDDKDIIFWDWAVKTKTLSYNSGHSENVFQARIMPFSDDCTVISSAADGQVRVGKIKEDCEVSTKQIGSHRGRVRKIAIEPGSSHVFYSCGEDGLVQHFDLRSPSPTKLFICSSIRGKRRLPLNGIVIDPRNPNFFSIGGVDEYARLYDLRMHHQTDPLIDQPVELFCPNHLIKSNGIHVTGLSYSNTSELLVSYNDELIYLFTKDMGMEPDLQSVPQDDSEKNEKIKKPQVYVGHRNAQTVKGPSFFGLRDEYVVSGSDCGHVYIWRKKGGELICMMHGDKYIVNCIEPHPYFPFLATSGFDKSIKLWTPTAIRSTPLPRNAEKVMEANKAGREARAQSTPDIIMHVLRLQRRQAFAYIERRPAAHGSDGEDEGREGILVEILNDEDGEDEDPRGCSIT</sequence>
<dbReference type="InterPro" id="IPR045151">
    <property type="entry name" value="DCAF8"/>
</dbReference>
<keyword evidence="1 3" id="KW-0853">WD repeat</keyword>
<evidence type="ECO:0000313" key="6">
    <source>
        <dbReference type="Proteomes" id="UP001140206"/>
    </source>
</evidence>
<organism evidence="5 6">
    <name type="scientific">Rhynchospora pubera</name>
    <dbReference type="NCBI Taxonomy" id="906938"/>
    <lineage>
        <taxon>Eukaryota</taxon>
        <taxon>Viridiplantae</taxon>
        <taxon>Streptophyta</taxon>
        <taxon>Embryophyta</taxon>
        <taxon>Tracheophyta</taxon>
        <taxon>Spermatophyta</taxon>
        <taxon>Magnoliopsida</taxon>
        <taxon>Liliopsida</taxon>
        <taxon>Poales</taxon>
        <taxon>Cyperaceae</taxon>
        <taxon>Cyperoideae</taxon>
        <taxon>Rhynchosporeae</taxon>
        <taxon>Rhynchospora</taxon>
    </lineage>
</organism>
<keyword evidence="2" id="KW-0677">Repeat</keyword>
<evidence type="ECO:0000256" key="1">
    <source>
        <dbReference type="ARBA" id="ARBA00022574"/>
    </source>
</evidence>
<dbReference type="EMBL" id="JAMFTS010000004">
    <property type="protein sequence ID" value="KAJ4764168.1"/>
    <property type="molecule type" value="Genomic_DNA"/>
</dbReference>
<keyword evidence="6" id="KW-1185">Reference proteome</keyword>